<dbReference type="EMBL" id="PCWN01000007">
    <property type="protein sequence ID" value="PIR04022.1"/>
    <property type="molecule type" value="Genomic_DNA"/>
</dbReference>
<evidence type="ECO:0000259" key="1">
    <source>
        <dbReference type="Pfam" id="PF00535"/>
    </source>
</evidence>
<protein>
    <recommendedName>
        <fullName evidence="1">Glycosyltransferase 2-like domain-containing protein</fullName>
    </recommendedName>
</protein>
<comment type="caution">
    <text evidence="2">The sequence shown here is derived from an EMBL/GenBank/DDBJ whole genome shotgun (WGS) entry which is preliminary data.</text>
</comment>
<evidence type="ECO:0000313" key="3">
    <source>
        <dbReference type="Proteomes" id="UP000229600"/>
    </source>
</evidence>
<dbReference type="InterPro" id="IPR001173">
    <property type="entry name" value="Glyco_trans_2-like"/>
</dbReference>
<dbReference type="AlphaFoldDB" id="A0A2H0N551"/>
<organism evidence="2 3">
    <name type="scientific">Candidatus Magasanikbacteria bacterium CG11_big_fil_rev_8_21_14_0_20_39_34</name>
    <dbReference type="NCBI Taxonomy" id="1974653"/>
    <lineage>
        <taxon>Bacteria</taxon>
        <taxon>Candidatus Magasanikiibacteriota</taxon>
    </lineage>
</organism>
<dbReference type="Proteomes" id="UP000229600">
    <property type="component" value="Unassembled WGS sequence"/>
</dbReference>
<dbReference type="Pfam" id="PF00535">
    <property type="entry name" value="Glycos_transf_2"/>
    <property type="match status" value="1"/>
</dbReference>
<gene>
    <name evidence="2" type="ORF">COV59_02450</name>
</gene>
<dbReference type="Gene3D" id="3.90.550.10">
    <property type="entry name" value="Spore Coat Polysaccharide Biosynthesis Protein SpsA, Chain A"/>
    <property type="match status" value="1"/>
</dbReference>
<reference evidence="2 3" key="1">
    <citation type="submission" date="2017-09" db="EMBL/GenBank/DDBJ databases">
        <title>Depth-based differentiation of microbial function through sediment-hosted aquifers and enrichment of novel symbionts in the deep terrestrial subsurface.</title>
        <authorList>
            <person name="Probst A.J."/>
            <person name="Ladd B."/>
            <person name="Jarett J.K."/>
            <person name="Geller-Mcgrath D.E."/>
            <person name="Sieber C.M."/>
            <person name="Emerson J.B."/>
            <person name="Anantharaman K."/>
            <person name="Thomas B.C."/>
            <person name="Malmstrom R."/>
            <person name="Stieglmeier M."/>
            <person name="Klingl A."/>
            <person name="Woyke T."/>
            <person name="Ryan C.M."/>
            <person name="Banfield J.F."/>
        </authorList>
    </citation>
    <scope>NUCLEOTIDE SEQUENCE [LARGE SCALE GENOMIC DNA]</scope>
    <source>
        <strain evidence="2">CG11_big_fil_rev_8_21_14_0_20_39_34</strain>
    </source>
</reference>
<dbReference type="CDD" id="cd04186">
    <property type="entry name" value="GT_2_like_c"/>
    <property type="match status" value="1"/>
</dbReference>
<dbReference type="PANTHER" id="PTHR43179:SF7">
    <property type="entry name" value="RHAMNOSYLTRANSFERASE WBBL"/>
    <property type="match status" value="1"/>
</dbReference>
<dbReference type="SUPFAM" id="SSF53448">
    <property type="entry name" value="Nucleotide-diphospho-sugar transferases"/>
    <property type="match status" value="1"/>
</dbReference>
<proteinExistence type="predicted"/>
<evidence type="ECO:0000313" key="2">
    <source>
        <dbReference type="EMBL" id="PIR04022.1"/>
    </source>
</evidence>
<accession>A0A2H0N551</accession>
<feature type="domain" description="Glycosyltransferase 2-like" evidence="1">
    <location>
        <begin position="8"/>
        <end position="145"/>
    </location>
</feature>
<dbReference type="PANTHER" id="PTHR43179">
    <property type="entry name" value="RHAMNOSYLTRANSFERASE WBBL"/>
    <property type="match status" value="1"/>
</dbReference>
<name>A0A2H0N551_9BACT</name>
<dbReference type="InterPro" id="IPR029044">
    <property type="entry name" value="Nucleotide-diphossugar_trans"/>
</dbReference>
<sequence>MQFDIVVTMVNTNEKELIKGCLTSLWVDTKDDNLKVAIVIVDNNSTEDIEPMLNEQFKDSFAFVRLIRQEKNEGFGKSHNKAMSAVEGKYYFILNPDTHFKAGQHMLKKMYAFMEENENIGMIGPRIIYPDGNIQYSCYRFPTFLQPLYSRTKLGRSGNGKKIADHFLMKDFEHNATIPVDWIMGSAMFTRKKVIDEVGGFDDRFWMYAEDSDWCRRLWEHNWPVYYFHEVTIEHIHRRASADVPGVIKAMLKNKFARQHLRSWIKYFWKWRGNHKYYQSKLK</sequence>